<dbReference type="InterPro" id="IPR005248">
    <property type="entry name" value="NadD/NMNAT"/>
</dbReference>
<evidence type="ECO:0000256" key="1">
    <source>
        <dbReference type="ARBA" id="ARBA00004790"/>
    </source>
</evidence>
<dbReference type="InterPro" id="IPR014729">
    <property type="entry name" value="Rossmann-like_a/b/a_fold"/>
</dbReference>
<keyword evidence="7" id="KW-0520">NAD</keyword>
<feature type="domain" description="Cytidyltransferase-like" evidence="8">
    <location>
        <begin position="2"/>
        <end position="125"/>
    </location>
</feature>
<keyword evidence="4" id="KW-0548">Nucleotidyltransferase</keyword>
<sequence>MGHLETATSLKAELKLDHLFFVPCCIPVHKDELKFSSTERLQMIKIALESYPSIELDEREINRGGKSFTIDTLNELKNVYTDSPICLIIGMDSYLSIKSWKDWKKFSQLAHLVVLKREGYNGENVLLDSFQKISDADQLKSQLNGLLFFSN</sequence>
<dbReference type="InterPro" id="IPR004821">
    <property type="entry name" value="Cyt_trans-like"/>
</dbReference>
<protein>
    <recommendedName>
        <fullName evidence="8">Cytidyltransferase-like domain-containing protein</fullName>
    </recommendedName>
</protein>
<evidence type="ECO:0000256" key="2">
    <source>
        <dbReference type="ARBA" id="ARBA00022642"/>
    </source>
</evidence>
<dbReference type="GO" id="GO:0009435">
    <property type="term" value="P:NAD+ biosynthetic process"/>
    <property type="evidence" value="ECO:0007669"/>
    <property type="project" value="UniProtKB-UniPathway"/>
</dbReference>
<gene>
    <name evidence="9" type="ORF">METZ01_LOCUS248094</name>
</gene>
<dbReference type="CDD" id="cd02165">
    <property type="entry name" value="NMNAT"/>
    <property type="match status" value="1"/>
</dbReference>
<dbReference type="GO" id="GO:0070566">
    <property type="term" value="F:adenylyltransferase activity"/>
    <property type="evidence" value="ECO:0007669"/>
    <property type="project" value="UniProtKB-ARBA"/>
</dbReference>
<organism evidence="9">
    <name type="scientific">marine metagenome</name>
    <dbReference type="NCBI Taxonomy" id="408172"/>
    <lineage>
        <taxon>unclassified sequences</taxon>
        <taxon>metagenomes</taxon>
        <taxon>ecological metagenomes</taxon>
    </lineage>
</organism>
<dbReference type="Gene3D" id="3.40.50.620">
    <property type="entry name" value="HUPs"/>
    <property type="match status" value="1"/>
</dbReference>
<dbReference type="AlphaFoldDB" id="A0A382I6G8"/>
<accession>A0A382I6G8</accession>
<dbReference type="GO" id="GO:0005524">
    <property type="term" value="F:ATP binding"/>
    <property type="evidence" value="ECO:0007669"/>
    <property type="project" value="UniProtKB-KW"/>
</dbReference>
<keyword evidence="6" id="KW-0067">ATP-binding</keyword>
<evidence type="ECO:0000256" key="5">
    <source>
        <dbReference type="ARBA" id="ARBA00022741"/>
    </source>
</evidence>
<evidence type="ECO:0000313" key="9">
    <source>
        <dbReference type="EMBL" id="SVB95240.1"/>
    </source>
</evidence>
<dbReference type="UniPathway" id="UPA00253"/>
<reference evidence="9" key="1">
    <citation type="submission" date="2018-05" db="EMBL/GenBank/DDBJ databases">
        <authorList>
            <person name="Lanie J.A."/>
            <person name="Ng W.-L."/>
            <person name="Kazmierczak K.M."/>
            <person name="Andrzejewski T.M."/>
            <person name="Davidsen T.M."/>
            <person name="Wayne K.J."/>
            <person name="Tettelin H."/>
            <person name="Glass J.I."/>
            <person name="Rusch D."/>
            <person name="Podicherti R."/>
            <person name="Tsui H.-C.T."/>
            <person name="Winkler M.E."/>
        </authorList>
    </citation>
    <scope>NUCLEOTIDE SEQUENCE</scope>
</reference>
<dbReference type="PANTHER" id="PTHR39321">
    <property type="entry name" value="NICOTINATE-NUCLEOTIDE ADENYLYLTRANSFERASE-RELATED"/>
    <property type="match status" value="1"/>
</dbReference>
<dbReference type="PANTHER" id="PTHR39321:SF3">
    <property type="entry name" value="PHOSPHOPANTETHEINE ADENYLYLTRANSFERASE"/>
    <property type="match status" value="1"/>
</dbReference>
<evidence type="ECO:0000256" key="6">
    <source>
        <dbReference type="ARBA" id="ARBA00022840"/>
    </source>
</evidence>
<name>A0A382I6G8_9ZZZZ</name>
<evidence type="ECO:0000256" key="3">
    <source>
        <dbReference type="ARBA" id="ARBA00022679"/>
    </source>
</evidence>
<dbReference type="Pfam" id="PF01467">
    <property type="entry name" value="CTP_transf_like"/>
    <property type="match status" value="1"/>
</dbReference>
<evidence type="ECO:0000256" key="7">
    <source>
        <dbReference type="ARBA" id="ARBA00023027"/>
    </source>
</evidence>
<proteinExistence type="predicted"/>
<keyword evidence="3" id="KW-0808">Transferase</keyword>
<evidence type="ECO:0000256" key="4">
    <source>
        <dbReference type="ARBA" id="ARBA00022695"/>
    </source>
</evidence>
<dbReference type="SUPFAM" id="SSF52374">
    <property type="entry name" value="Nucleotidylyl transferase"/>
    <property type="match status" value="1"/>
</dbReference>
<evidence type="ECO:0000259" key="8">
    <source>
        <dbReference type="Pfam" id="PF01467"/>
    </source>
</evidence>
<dbReference type="EMBL" id="UINC01065503">
    <property type="protein sequence ID" value="SVB95240.1"/>
    <property type="molecule type" value="Genomic_DNA"/>
</dbReference>
<feature type="non-terminal residue" evidence="9">
    <location>
        <position position="151"/>
    </location>
</feature>
<keyword evidence="2" id="KW-0662">Pyridine nucleotide biosynthesis</keyword>
<keyword evidence="5" id="KW-0547">Nucleotide-binding</keyword>
<comment type="pathway">
    <text evidence="1">Cofactor biosynthesis; NAD(+) biosynthesis.</text>
</comment>